<proteinExistence type="predicted"/>
<evidence type="ECO:0000313" key="3">
    <source>
        <dbReference type="Proteomes" id="UP000530571"/>
    </source>
</evidence>
<organism evidence="2 3">
    <name type="scientific">Martelella radicis</name>
    <dbReference type="NCBI Taxonomy" id="1397476"/>
    <lineage>
        <taxon>Bacteria</taxon>
        <taxon>Pseudomonadati</taxon>
        <taxon>Pseudomonadota</taxon>
        <taxon>Alphaproteobacteria</taxon>
        <taxon>Hyphomicrobiales</taxon>
        <taxon>Aurantimonadaceae</taxon>
        <taxon>Martelella</taxon>
    </lineage>
</organism>
<sequence length="164" mass="18885">MATQLQTSSTSTDQTGRLKAALEPAESYQSDLMLTKLIERGFVVPDSIDPDMAPELYAEVLCGKPIAAMRRVFENLRLGRYERYRSFLPKPAELSAMIDEAARHDREMLVLERERLKAMEERRRLTRQMSEEERERRRKKAASVRAMLANAAAARMVKEEADEH</sequence>
<protein>
    <submittedName>
        <fullName evidence="2">Uncharacterized protein</fullName>
    </submittedName>
</protein>
<gene>
    <name evidence="2" type="ORF">GGR30_000650</name>
</gene>
<reference evidence="2 3" key="1">
    <citation type="submission" date="2020-08" db="EMBL/GenBank/DDBJ databases">
        <title>Genomic Encyclopedia of Type Strains, Phase IV (KMG-IV): sequencing the most valuable type-strain genomes for metagenomic binning, comparative biology and taxonomic classification.</title>
        <authorList>
            <person name="Goeker M."/>
        </authorList>
    </citation>
    <scope>NUCLEOTIDE SEQUENCE [LARGE SCALE GENOMIC DNA]</scope>
    <source>
        <strain evidence="2 3">DSM 28101</strain>
    </source>
</reference>
<name>A0A7W6KIZ3_9HYPH</name>
<dbReference type="EMBL" id="JACIDZ010000001">
    <property type="protein sequence ID" value="MBB4120755.1"/>
    <property type="molecule type" value="Genomic_DNA"/>
</dbReference>
<comment type="caution">
    <text evidence="2">The sequence shown here is derived from an EMBL/GenBank/DDBJ whole genome shotgun (WGS) entry which is preliminary data.</text>
</comment>
<keyword evidence="3" id="KW-1185">Reference proteome</keyword>
<evidence type="ECO:0000313" key="2">
    <source>
        <dbReference type="EMBL" id="MBB4120755.1"/>
    </source>
</evidence>
<feature type="compositionally biased region" description="Low complexity" evidence="1">
    <location>
        <begin position="1"/>
        <end position="15"/>
    </location>
</feature>
<dbReference type="Proteomes" id="UP000530571">
    <property type="component" value="Unassembled WGS sequence"/>
</dbReference>
<accession>A0A7W6KIZ3</accession>
<feature type="compositionally biased region" description="Basic and acidic residues" evidence="1">
    <location>
        <begin position="122"/>
        <end position="135"/>
    </location>
</feature>
<feature type="region of interest" description="Disordered" evidence="1">
    <location>
        <begin position="122"/>
        <end position="142"/>
    </location>
</feature>
<feature type="region of interest" description="Disordered" evidence="1">
    <location>
        <begin position="1"/>
        <end position="20"/>
    </location>
</feature>
<evidence type="ECO:0000256" key="1">
    <source>
        <dbReference type="SAM" id="MobiDB-lite"/>
    </source>
</evidence>
<dbReference type="RefSeq" id="WP_183482485.1">
    <property type="nucleotide sequence ID" value="NZ_JACIDZ010000001.1"/>
</dbReference>
<dbReference type="AlphaFoldDB" id="A0A7W6KIZ3"/>